<feature type="compositionally biased region" description="Basic and acidic residues" evidence="5">
    <location>
        <begin position="29"/>
        <end position="46"/>
    </location>
</feature>
<organism evidence="8 9">
    <name type="scientific">Salegentibacter agarivorans</name>
    <dbReference type="NCBI Taxonomy" id="345907"/>
    <lineage>
        <taxon>Bacteria</taxon>
        <taxon>Pseudomonadati</taxon>
        <taxon>Bacteroidota</taxon>
        <taxon>Flavobacteriia</taxon>
        <taxon>Flavobacteriales</taxon>
        <taxon>Flavobacteriaceae</taxon>
        <taxon>Salegentibacter</taxon>
    </lineage>
</organism>
<dbReference type="Pfam" id="PF00034">
    <property type="entry name" value="Cytochrom_C"/>
    <property type="match status" value="1"/>
</dbReference>
<feature type="chain" id="PRO_5011618234" evidence="6">
    <location>
        <begin position="22"/>
        <end position="171"/>
    </location>
</feature>
<evidence type="ECO:0000256" key="6">
    <source>
        <dbReference type="SAM" id="SignalP"/>
    </source>
</evidence>
<feature type="region of interest" description="Disordered" evidence="5">
    <location>
        <begin position="29"/>
        <end position="65"/>
    </location>
</feature>
<keyword evidence="1 4" id="KW-0349">Heme</keyword>
<dbReference type="PROSITE" id="PS51007">
    <property type="entry name" value="CYTC"/>
    <property type="match status" value="1"/>
</dbReference>
<keyword evidence="2 4" id="KW-0479">Metal-binding</keyword>
<evidence type="ECO:0000256" key="3">
    <source>
        <dbReference type="ARBA" id="ARBA00023004"/>
    </source>
</evidence>
<evidence type="ECO:0000256" key="2">
    <source>
        <dbReference type="ARBA" id="ARBA00022723"/>
    </source>
</evidence>
<evidence type="ECO:0000259" key="7">
    <source>
        <dbReference type="PROSITE" id="PS51007"/>
    </source>
</evidence>
<evidence type="ECO:0000313" key="9">
    <source>
        <dbReference type="Proteomes" id="UP000199116"/>
    </source>
</evidence>
<evidence type="ECO:0000256" key="4">
    <source>
        <dbReference type="PROSITE-ProRule" id="PRU00433"/>
    </source>
</evidence>
<dbReference type="GO" id="GO:0046872">
    <property type="term" value="F:metal ion binding"/>
    <property type="evidence" value="ECO:0007669"/>
    <property type="project" value="UniProtKB-KW"/>
</dbReference>
<dbReference type="GO" id="GO:0009055">
    <property type="term" value="F:electron transfer activity"/>
    <property type="evidence" value="ECO:0007669"/>
    <property type="project" value="InterPro"/>
</dbReference>
<dbReference type="AlphaFoldDB" id="A0A1I2PU81"/>
<name>A0A1I2PU81_9FLAO</name>
<dbReference type="InterPro" id="IPR009056">
    <property type="entry name" value="Cyt_c-like_dom"/>
</dbReference>
<dbReference type="InterPro" id="IPR036909">
    <property type="entry name" value="Cyt_c-like_dom_sf"/>
</dbReference>
<keyword evidence="9" id="KW-1185">Reference proteome</keyword>
<dbReference type="PROSITE" id="PS51257">
    <property type="entry name" value="PROKAR_LIPOPROTEIN"/>
    <property type="match status" value="1"/>
</dbReference>
<dbReference type="Gene3D" id="1.10.760.10">
    <property type="entry name" value="Cytochrome c-like domain"/>
    <property type="match status" value="1"/>
</dbReference>
<evidence type="ECO:0000256" key="1">
    <source>
        <dbReference type="ARBA" id="ARBA00022617"/>
    </source>
</evidence>
<keyword evidence="3 4" id="KW-0408">Iron</keyword>
<feature type="signal peptide" evidence="6">
    <location>
        <begin position="1"/>
        <end position="21"/>
    </location>
</feature>
<proteinExistence type="predicted"/>
<gene>
    <name evidence="8" type="ORF">SAMN04488033_13315</name>
</gene>
<dbReference type="RefSeq" id="WP_075326071.1">
    <property type="nucleotide sequence ID" value="NZ_FOOH01000033.1"/>
</dbReference>
<accession>A0A1I2PU81</accession>
<reference evidence="9" key="1">
    <citation type="submission" date="2016-10" db="EMBL/GenBank/DDBJ databases">
        <authorList>
            <person name="Varghese N."/>
            <person name="Submissions S."/>
        </authorList>
    </citation>
    <scope>NUCLEOTIDE SEQUENCE [LARGE SCALE GENOMIC DNA]</scope>
    <source>
        <strain evidence="9">DSM 23515</strain>
    </source>
</reference>
<keyword evidence="6" id="KW-0732">Signal</keyword>
<evidence type="ECO:0000256" key="5">
    <source>
        <dbReference type="SAM" id="MobiDB-lite"/>
    </source>
</evidence>
<protein>
    <submittedName>
        <fullName evidence="8">Cytochrome c</fullName>
    </submittedName>
</protein>
<dbReference type="GO" id="GO:0020037">
    <property type="term" value="F:heme binding"/>
    <property type="evidence" value="ECO:0007669"/>
    <property type="project" value="InterPro"/>
</dbReference>
<sequence length="171" mass="18927">MKLIVKIGLAVALVFSFVACGNSEKDEKESLRLDDYSSQPKEKETETTEAAADSGDDLSNKGIGPVKSLDLPESINSDMAANGASIFKNMCSACHKMDKKFVGPAIEGVTERRSPEWIMNMILNPEEMIKKDPIAKRLMVESNMAIMANQGLEEDQARAIVEYFRQYDAEN</sequence>
<evidence type="ECO:0000313" key="8">
    <source>
        <dbReference type="EMBL" id="SFG16961.1"/>
    </source>
</evidence>
<dbReference type="Proteomes" id="UP000199116">
    <property type="component" value="Unassembled WGS sequence"/>
</dbReference>
<feature type="domain" description="Cytochrome c" evidence="7">
    <location>
        <begin position="78"/>
        <end position="168"/>
    </location>
</feature>
<dbReference type="SUPFAM" id="SSF46626">
    <property type="entry name" value="Cytochrome c"/>
    <property type="match status" value="1"/>
</dbReference>
<dbReference type="EMBL" id="FOOH01000033">
    <property type="protein sequence ID" value="SFG16961.1"/>
    <property type="molecule type" value="Genomic_DNA"/>
</dbReference>